<dbReference type="RefSeq" id="WP_046133972.1">
    <property type="nucleotide sequence ID" value="NZ_FQVC01000014.1"/>
</dbReference>
<dbReference type="STRING" id="1121477.SAMN02745223_03642"/>
<evidence type="ECO:0000313" key="7">
    <source>
        <dbReference type="Proteomes" id="UP000184533"/>
    </source>
</evidence>
<dbReference type="Proteomes" id="UP000033608">
    <property type="component" value="Unassembled WGS sequence"/>
</dbReference>
<keyword evidence="1" id="KW-0175">Coiled coil</keyword>
<gene>
    <name evidence="5" type="ORF">SAMN02745223_03642</name>
    <name evidence="4" type="ORF">VW29_03595</name>
</gene>
<keyword evidence="3" id="KW-0732">Signal</keyword>
<protein>
    <submittedName>
        <fullName evidence="4">Conjugal transfer protein TrbJ</fullName>
    </submittedName>
    <submittedName>
        <fullName evidence="5">P-type conjugative transfer protein TrbJ</fullName>
    </submittedName>
</protein>
<dbReference type="NCBIfam" id="TIGR02780">
    <property type="entry name" value="TrbJ_Ti"/>
    <property type="match status" value="1"/>
</dbReference>
<feature type="signal peptide" evidence="3">
    <location>
        <begin position="1"/>
        <end position="25"/>
    </location>
</feature>
<dbReference type="AlphaFoldDB" id="A0A0F5LV00"/>
<sequence>MRFNRPVSLAFGLFVSAASAMPAQAAGQLVGATEFTQILNNAELVGLAGQSGIQIDNQVTQIAHQVEQIQNQLRIYENMLQNTLKLPDEVWGQVEADLAQLQSIVGQGEGIAFSMGNVDDVLKQRFQSYSEFLENPLNGEDFSSAYQSWSETNRDTIAGTLRAANLTAEQFSSEEGTMEQLRSMSGTAAGQMQALQVGHQIASQQVAQMQKLRGLVSQQMTMMGTWYQSEQTLRDNAQAENEQFFGGNSGVSVGDESAFSPEW</sequence>
<organism evidence="4 6">
    <name type="scientific">Devosia limi DSM 17137</name>
    <dbReference type="NCBI Taxonomy" id="1121477"/>
    <lineage>
        <taxon>Bacteria</taxon>
        <taxon>Pseudomonadati</taxon>
        <taxon>Pseudomonadota</taxon>
        <taxon>Alphaproteobacteria</taxon>
        <taxon>Hyphomicrobiales</taxon>
        <taxon>Devosiaceae</taxon>
        <taxon>Devosia</taxon>
    </lineage>
</organism>
<evidence type="ECO:0000313" key="6">
    <source>
        <dbReference type="Proteomes" id="UP000033608"/>
    </source>
</evidence>
<feature type="coiled-coil region" evidence="1">
    <location>
        <begin position="59"/>
        <end position="86"/>
    </location>
</feature>
<evidence type="ECO:0000313" key="5">
    <source>
        <dbReference type="EMBL" id="SHF82172.1"/>
    </source>
</evidence>
<feature type="chain" id="PRO_5015038379" evidence="3">
    <location>
        <begin position="26"/>
        <end position="263"/>
    </location>
</feature>
<accession>A0A0F5LV00</accession>
<name>A0A0F5LV00_9HYPH</name>
<reference evidence="5 7" key="2">
    <citation type="submission" date="2016-11" db="EMBL/GenBank/DDBJ databases">
        <authorList>
            <person name="Jaros S."/>
            <person name="Januszkiewicz K."/>
            <person name="Wedrychowicz H."/>
        </authorList>
    </citation>
    <scope>NUCLEOTIDE SEQUENCE [LARGE SCALE GENOMIC DNA]</scope>
    <source>
        <strain evidence="5 7">DSM 17137</strain>
    </source>
</reference>
<keyword evidence="6" id="KW-1185">Reference proteome</keyword>
<proteinExistence type="predicted"/>
<dbReference type="PATRIC" id="fig|1121477.3.peg.1787"/>
<evidence type="ECO:0000256" key="3">
    <source>
        <dbReference type="SAM" id="SignalP"/>
    </source>
</evidence>
<evidence type="ECO:0000256" key="1">
    <source>
        <dbReference type="SAM" id="Coils"/>
    </source>
</evidence>
<dbReference type="SUPFAM" id="SSF101082">
    <property type="entry name" value="Typo IV secretion system protein TraC"/>
    <property type="match status" value="1"/>
</dbReference>
<dbReference type="OrthoDB" id="8217233at2"/>
<dbReference type="EMBL" id="FQVC01000014">
    <property type="protein sequence ID" value="SHF82172.1"/>
    <property type="molecule type" value="Genomic_DNA"/>
</dbReference>
<evidence type="ECO:0000256" key="2">
    <source>
        <dbReference type="SAM" id="MobiDB-lite"/>
    </source>
</evidence>
<reference evidence="4 6" key="1">
    <citation type="submission" date="2015-03" db="EMBL/GenBank/DDBJ databases">
        <authorList>
            <person name="Hassan Y.I."/>
            <person name="Lepp D."/>
            <person name="Zhou T."/>
        </authorList>
    </citation>
    <scope>NUCLEOTIDE SEQUENCE [LARGE SCALE GENOMIC DNA]</scope>
    <source>
        <strain evidence="4 6">DSM 17137</strain>
    </source>
</reference>
<dbReference type="Proteomes" id="UP000184533">
    <property type="component" value="Unassembled WGS sequence"/>
</dbReference>
<dbReference type="NCBIfam" id="NF010416">
    <property type="entry name" value="PRK13842.1"/>
    <property type="match status" value="1"/>
</dbReference>
<evidence type="ECO:0000313" key="4">
    <source>
        <dbReference type="EMBL" id="KKB86153.1"/>
    </source>
</evidence>
<dbReference type="EMBL" id="LAJF01000040">
    <property type="protein sequence ID" value="KKB86153.1"/>
    <property type="molecule type" value="Genomic_DNA"/>
</dbReference>
<dbReference type="InterPro" id="IPR014147">
    <property type="entry name" value="T4SS_TrbJ"/>
</dbReference>
<feature type="region of interest" description="Disordered" evidence="2">
    <location>
        <begin position="244"/>
        <end position="263"/>
    </location>
</feature>